<dbReference type="NCBIfam" id="TIGR03033">
    <property type="entry name" value="phage_rel_nuc"/>
    <property type="match status" value="1"/>
</dbReference>
<accession>A0ABP6NDM5</accession>
<keyword evidence="3" id="KW-1185">Reference proteome</keyword>
<dbReference type="RefSeq" id="WP_344861610.1">
    <property type="nucleotide sequence ID" value="NZ_BAAAUT010000031.1"/>
</dbReference>
<feature type="domain" description="YqaJ viral recombinase" evidence="1">
    <location>
        <begin position="21"/>
        <end position="157"/>
    </location>
</feature>
<dbReference type="Gene3D" id="3.90.320.10">
    <property type="match status" value="1"/>
</dbReference>
<proteinExistence type="predicted"/>
<evidence type="ECO:0000313" key="2">
    <source>
        <dbReference type="EMBL" id="GAA3144541.1"/>
    </source>
</evidence>
<dbReference type="InterPro" id="IPR011604">
    <property type="entry name" value="PDDEXK-like_dom_sf"/>
</dbReference>
<protein>
    <recommendedName>
        <fullName evidence="1">YqaJ viral recombinase domain-containing protein</fullName>
    </recommendedName>
</protein>
<dbReference type="SUPFAM" id="SSF52980">
    <property type="entry name" value="Restriction endonuclease-like"/>
    <property type="match status" value="1"/>
</dbReference>
<evidence type="ECO:0000259" key="1">
    <source>
        <dbReference type="Pfam" id="PF09588"/>
    </source>
</evidence>
<comment type="caution">
    <text evidence="2">The sequence shown here is derived from an EMBL/GenBank/DDBJ whole genome shotgun (WGS) entry which is preliminary data.</text>
</comment>
<reference evidence="3" key="1">
    <citation type="journal article" date="2019" name="Int. J. Syst. Evol. Microbiol.">
        <title>The Global Catalogue of Microorganisms (GCM) 10K type strain sequencing project: providing services to taxonomists for standard genome sequencing and annotation.</title>
        <authorList>
            <consortium name="The Broad Institute Genomics Platform"/>
            <consortium name="The Broad Institute Genome Sequencing Center for Infectious Disease"/>
            <person name="Wu L."/>
            <person name="Ma J."/>
        </authorList>
    </citation>
    <scope>NUCLEOTIDE SEQUENCE [LARGE SCALE GENOMIC DNA]</scope>
    <source>
        <strain evidence="3">JCM 9373</strain>
    </source>
</reference>
<dbReference type="InterPro" id="IPR011335">
    <property type="entry name" value="Restrct_endonuc-II-like"/>
</dbReference>
<name>A0ABP6NDM5_9ACTN</name>
<evidence type="ECO:0000313" key="3">
    <source>
        <dbReference type="Proteomes" id="UP001500320"/>
    </source>
</evidence>
<dbReference type="PANTHER" id="PTHR46609:SF6">
    <property type="entry name" value="EXONUCLEASE, PHAGE-TYPE_RECB, C-TERMINAL DOMAIN-CONTAINING PROTEIN-RELATED"/>
    <property type="match status" value="1"/>
</dbReference>
<dbReference type="InterPro" id="IPR051703">
    <property type="entry name" value="NF-kappa-B_Signaling_Reg"/>
</dbReference>
<sequence length="318" mass="35792">MTVLDIGTARLLGRWPDGSPEWHAARDNRIGGSTIAAILGISPWESQFSVWCRMAGLVDGDEQTAAQARGHYLEGGIRAWYADQHPQLQVRHGGTYVHADPARSWQLANPDGLVYDGDRLVRGAEFKTDADGSHWGRPGTDEVPLYYRTQVLWYMDVFGLPEWDLVVLDGRLNFRSYTVRYDADDAEWIRSRAESFMTALLWNEMPELDHHPATYETVRKLHPDIDKDEHLVLPDELAIEFIEAAKDVERATQREQAARAAVLDAMGNAYRAWWNGHKLARRQAKKGGTPYLMAEQYLTSIPTPTRPAAAVEPEGVAA</sequence>
<organism evidence="2 3">
    <name type="scientific">Planomonospora alba</name>
    <dbReference type="NCBI Taxonomy" id="161354"/>
    <lineage>
        <taxon>Bacteria</taxon>
        <taxon>Bacillati</taxon>
        <taxon>Actinomycetota</taxon>
        <taxon>Actinomycetes</taxon>
        <taxon>Streptosporangiales</taxon>
        <taxon>Streptosporangiaceae</taxon>
        <taxon>Planomonospora</taxon>
    </lineage>
</organism>
<dbReference type="InterPro" id="IPR017482">
    <property type="entry name" value="Lambda-type_endonuclease"/>
</dbReference>
<dbReference type="InterPro" id="IPR019080">
    <property type="entry name" value="YqaJ_viral_recombinase"/>
</dbReference>
<dbReference type="PANTHER" id="PTHR46609">
    <property type="entry name" value="EXONUCLEASE, PHAGE-TYPE/RECB, C-TERMINAL DOMAIN-CONTAINING PROTEIN"/>
    <property type="match status" value="1"/>
</dbReference>
<gene>
    <name evidence="2" type="ORF">GCM10010466_39560</name>
</gene>
<dbReference type="Pfam" id="PF09588">
    <property type="entry name" value="YqaJ"/>
    <property type="match status" value="1"/>
</dbReference>
<dbReference type="Proteomes" id="UP001500320">
    <property type="component" value="Unassembled WGS sequence"/>
</dbReference>
<dbReference type="EMBL" id="BAAAUT010000031">
    <property type="protein sequence ID" value="GAA3144541.1"/>
    <property type="molecule type" value="Genomic_DNA"/>
</dbReference>